<keyword evidence="3" id="KW-1185">Reference proteome</keyword>
<evidence type="ECO:0000313" key="2">
    <source>
        <dbReference type="EMBL" id="SEJ95188.1"/>
    </source>
</evidence>
<name>A0A1H7CZU3_9RHOB</name>
<feature type="transmembrane region" description="Helical" evidence="1">
    <location>
        <begin position="102"/>
        <end position="124"/>
    </location>
</feature>
<feature type="transmembrane region" description="Helical" evidence="1">
    <location>
        <begin position="188"/>
        <end position="210"/>
    </location>
</feature>
<protein>
    <submittedName>
        <fullName evidence="2">Paraquat-inducible protein A</fullName>
    </submittedName>
</protein>
<dbReference type="InterPro" id="IPR007498">
    <property type="entry name" value="PqiA-like"/>
</dbReference>
<dbReference type="Proteomes" id="UP000199379">
    <property type="component" value="Unassembled WGS sequence"/>
</dbReference>
<dbReference type="EMBL" id="FNYD01000009">
    <property type="protein sequence ID" value="SEJ95188.1"/>
    <property type="molecule type" value="Genomic_DNA"/>
</dbReference>
<dbReference type="Pfam" id="PF04403">
    <property type="entry name" value="PqiA"/>
    <property type="match status" value="1"/>
</dbReference>
<evidence type="ECO:0000313" key="3">
    <source>
        <dbReference type="Proteomes" id="UP000199379"/>
    </source>
</evidence>
<dbReference type="AlphaFoldDB" id="A0A1H7CZU3"/>
<proteinExistence type="predicted"/>
<dbReference type="STRING" id="1227549.SAMN05444007_109107"/>
<keyword evidence="1" id="KW-1133">Transmembrane helix</keyword>
<keyword evidence="1" id="KW-0472">Membrane</keyword>
<sequence>MPQDRPSRGLPEGAALQPEGLVACPVCDALHREADVPPGAQARCHRCHTVLFAPHLNAMTRIVMLAATAAILMVAAVFFPFLEIDASGLHSRSSVFDAIMAFSRGIMLPLSVAVAALIVVLPLVRFGAIAYALTPMVFGYPPPRHAAAAMRWAEDSQPWAMAEIFVVGVAVALVKVAGLAHVTLGPAFWAFVALVLVTVLKDNIMCKFTIWKTLEERRPS</sequence>
<feature type="transmembrane region" description="Helical" evidence="1">
    <location>
        <begin position="62"/>
        <end position="82"/>
    </location>
</feature>
<keyword evidence="1" id="KW-0812">Transmembrane</keyword>
<accession>A0A1H7CZU3</accession>
<reference evidence="2 3" key="1">
    <citation type="submission" date="2016-10" db="EMBL/GenBank/DDBJ databases">
        <authorList>
            <person name="de Groot N.N."/>
        </authorList>
    </citation>
    <scope>NUCLEOTIDE SEQUENCE [LARGE SCALE GENOMIC DNA]</scope>
    <source>
        <strain evidence="2 3">DSM 29340</strain>
    </source>
</reference>
<dbReference type="RefSeq" id="WP_229724261.1">
    <property type="nucleotide sequence ID" value="NZ_BMGV01000009.1"/>
</dbReference>
<organism evidence="2 3">
    <name type="scientific">Cribrihabitans marinus</name>
    <dbReference type="NCBI Taxonomy" id="1227549"/>
    <lineage>
        <taxon>Bacteria</taxon>
        <taxon>Pseudomonadati</taxon>
        <taxon>Pseudomonadota</taxon>
        <taxon>Alphaproteobacteria</taxon>
        <taxon>Rhodobacterales</taxon>
        <taxon>Paracoccaceae</taxon>
        <taxon>Cribrihabitans</taxon>
    </lineage>
</organism>
<evidence type="ECO:0000256" key="1">
    <source>
        <dbReference type="SAM" id="Phobius"/>
    </source>
</evidence>
<gene>
    <name evidence="2" type="ORF">SAMN05444007_109107</name>
</gene>